<keyword evidence="1" id="KW-1133">Transmembrane helix</keyword>
<keyword evidence="1" id="KW-0812">Transmembrane</keyword>
<feature type="transmembrane region" description="Helical" evidence="1">
    <location>
        <begin position="160"/>
        <end position="177"/>
    </location>
</feature>
<organism evidence="2 3">
    <name type="scientific">Cephaloticoccus capnophilus</name>
    <dbReference type="NCBI Taxonomy" id="1548208"/>
    <lineage>
        <taxon>Bacteria</taxon>
        <taxon>Pseudomonadati</taxon>
        <taxon>Verrucomicrobiota</taxon>
        <taxon>Opitutia</taxon>
        <taxon>Opitutales</taxon>
        <taxon>Opitutaceae</taxon>
        <taxon>Cephaloticoccus</taxon>
    </lineage>
</organism>
<feature type="transmembrane region" description="Helical" evidence="1">
    <location>
        <begin position="40"/>
        <end position="58"/>
    </location>
</feature>
<keyword evidence="3" id="KW-1185">Reference proteome</keyword>
<proteinExistence type="predicted"/>
<feature type="transmembrane region" description="Helical" evidence="1">
    <location>
        <begin position="120"/>
        <end position="140"/>
    </location>
</feature>
<feature type="transmembrane region" description="Helical" evidence="1">
    <location>
        <begin position="93"/>
        <end position="113"/>
    </location>
</feature>
<dbReference type="STRING" id="1548208.AXK12_06230"/>
<gene>
    <name evidence="2" type="ORF">AXK12_06230</name>
</gene>
<accession>A0A139SK53</accession>
<sequence>MSLALATLIPAALLLVLGLALLSGRAMVAALAKQFPRSTAAALVFFGGAAAWFLYRVWHLPEADFGNHRTLLAIGFGAIAALSFKYVPDFLAVRGLAILVLLSASPLLGAAYMRYEAPQRLFMVSLVYLAIALALYLGAVPYRLRDFVEWLFVRPTRSRVFGALLVSYGALLSYVATTY</sequence>
<name>A0A139SK53_9BACT</name>
<dbReference type="OrthoDB" id="195882at2"/>
<evidence type="ECO:0000313" key="2">
    <source>
        <dbReference type="EMBL" id="KXU34962.1"/>
    </source>
</evidence>
<dbReference type="AlphaFoldDB" id="A0A139SK53"/>
<dbReference type="Proteomes" id="UP000071392">
    <property type="component" value="Unassembled WGS sequence"/>
</dbReference>
<evidence type="ECO:0000256" key="1">
    <source>
        <dbReference type="SAM" id="Phobius"/>
    </source>
</evidence>
<dbReference type="EMBL" id="LSZP01000046">
    <property type="protein sequence ID" value="KXU34962.1"/>
    <property type="molecule type" value="Genomic_DNA"/>
</dbReference>
<dbReference type="RefSeq" id="WP_068712467.1">
    <property type="nucleotide sequence ID" value="NZ_LSZP01000046.1"/>
</dbReference>
<comment type="caution">
    <text evidence="2">The sequence shown here is derived from an EMBL/GenBank/DDBJ whole genome shotgun (WGS) entry which is preliminary data.</text>
</comment>
<reference evidence="2 3" key="1">
    <citation type="submission" date="2016-02" db="EMBL/GenBank/DDBJ databases">
        <authorList>
            <person name="Wen L."/>
            <person name="He K."/>
            <person name="Yang H."/>
        </authorList>
    </citation>
    <scope>NUCLEOTIDE SEQUENCE [LARGE SCALE GENOMIC DNA]</scope>
    <source>
        <strain evidence="2 3">CV41</strain>
    </source>
</reference>
<keyword evidence="1" id="KW-0472">Membrane</keyword>
<protein>
    <submittedName>
        <fullName evidence="2">Uncharacterized protein</fullName>
    </submittedName>
</protein>
<feature type="transmembrane region" description="Helical" evidence="1">
    <location>
        <begin position="70"/>
        <end position="87"/>
    </location>
</feature>
<evidence type="ECO:0000313" key="3">
    <source>
        <dbReference type="Proteomes" id="UP000071392"/>
    </source>
</evidence>